<sequence>MNSGPLLLAGNIGSEESKEEVKLRIQHQIKASMDSIYSASAIESISFSSSNSNSADSVDVQKVSAKTKEISDMVSSRLTAFLYISQKCYEEGSFSNEAQDEINDLKKSLDKTLSQCKDNDDKTNEIFVKNLLDQILSLEREFFSLKSRLTKTEAEIKSTEEEEMLLKQQMCSVEGNIGKFIMETHETSNPSCKCILF</sequence>
<organism evidence="2 3">
    <name type="scientific">Stentor coeruleus</name>
    <dbReference type="NCBI Taxonomy" id="5963"/>
    <lineage>
        <taxon>Eukaryota</taxon>
        <taxon>Sar</taxon>
        <taxon>Alveolata</taxon>
        <taxon>Ciliophora</taxon>
        <taxon>Postciliodesmatophora</taxon>
        <taxon>Heterotrichea</taxon>
        <taxon>Heterotrichida</taxon>
        <taxon>Stentoridae</taxon>
        <taxon>Stentor</taxon>
    </lineage>
</organism>
<protein>
    <submittedName>
        <fullName evidence="2">Uncharacterized protein</fullName>
    </submittedName>
</protein>
<feature type="coiled-coil region" evidence="1">
    <location>
        <begin position="142"/>
        <end position="169"/>
    </location>
</feature>
<proteinExistence type="predicted"/>
<keyword evidence="3" id="KW-1185">Reference proteome</keyword>
<comment type="caution">
    <text evidence="2">The sequence shown here is derived from an EMBL/GenBank/DDBJ whole genome shotgun (WGS) entry which is preliminary data.</text>
</comment>
<evidence type="ECO:0000313" key="3">
    <source>
        <dbReference type="Proteomes" id="UP000187209"/>
    </source>
</evidence>
<dbReference type="AlphaFoldDB" id="A0A1R2BID9"/>
<gene>
    <name evidence="2" type="ORF">SteCoe_24078</name>
</gene>
<name>A0A1R2BID9_9CILI</name>
<keyword evidence="1" id="KW-0175">Coiled coil</keyword>
<reference evidence="2 3" key="1">
    <citation type="submission" date="2016-11" db="EMBL/GenBank/DDBJ databases">
        <title>The macronuclear genome of Stentor coeruleus: a giant cell with tiny introns.</title>
        <authorList>
            <person name="Slabodnick M."/>
            <person name="Ruby J.G."/>
            <person name="Reiff S.B."/>
            <person name="Swart E.C."/>
            <person name="Gosai S."/>
            <person name="Prabakaran S."/>
            <person name="Witkowska E."/>
            <person name="Larue G.E."/>
            <person name="Fisher S."/>
            <person name="Freeman R.M."/>
            <person name="Gunawardena J."/>
            <person name="Chu W."/>
            <person name="Stover N.A."/>
            <person name="Gregory B.D."/>
            <person name="Nowacki M."/>
            <person name="Derisi J."/>
            <person name="Roy S.W."/>
            <person name="Marshall W.F."/>
            <person name="Sood P."/>
        </authorList>
    </citation>
    <scope>NUCLEOTIDE SEQUENCE [LARGE SCALE GENOMIC DNA]</scope>
    <source>
        <strain evidence="2">WM001</strain>
    </source>
</reference>
<evidence type="ECO:0000256" key="1">
    <source>
        <dbReference type="SAM" id="Coils"/>
    </source>
</evidence>
<evidence type="ECO:0000313" key="2">
    <source>
        <dbReference type="EMBL" id="OMJ76540.1"/>
    </source>
</evidence>
<accession>A0A1R2BID9</accession>
<dbReference type="EMBL" id="MPUH01000626">
    <property type="protein sequence ID" value="OMJ76540.1"/>
    <property type="molecule type" value="Genomic_DNA"/>
</dbReference>
<dbReference type="Proteomes" id="UP000187209">
    <property type="component" value="Unassembled WGS sequence"/>
</dbReference>